<dbReference type="Gene3D" id="1.50.10.100">
    <property type="entry name" value="Chondroitin AC/alginate lyase"/>
    <property type="match status" value="1"/>
</dbReference>
<evidence type="ECO:0000256" key="4">
    <source>
        <dbReference type="ARBA" id="ARBA00023239"/>
    </source>
</evidence>
<comment type="subcellular location">
    <subcellularLocation>
        <location evidence="1">Periplasm</location>
    </subcellularLocation>
</comment>
<reference evidence="6" key="1">
    <citation type="submission" date="2020-12" db="EMBL/GenBank/DDBJ databases">
        <title>Genome public.</title>
        <authorList>
            <person name="Sun Q."/>
        </authorList>
    </citation>
    <scope>NUCLEOTIDE SEQUENCE</scope>
    <source>
        <strain evidence="6">CCM 8863</strain>
    </source>
</reference>
<feature type="domain" description="Heparinase II/III-like C-terminal" evidence="5">
    <location>
        <begin position="297"/>
        <end position="494"/>
    </location>
</feature>
<dbReference type="EMBL" id="JAEIOS010000015">
    <property type="protein sequence ID" value="MBI8990142.1"/>
    <property type="molecule type" value="Genomic_DNA"/>
</dbReference>
<proteinExistence type="predicted"/>
<dbReference type="InterPro" id="IPR012480">
    <property type="entry name" value="Hepar_II_III_C"/>
</dbReference>
<dbReference type="Pfam" id="PF07940">
    <property type="entry name" value="Hepar_II_III_C"/>
    <property type="match status" value="1"/>
</dbReference>
<keyword evidence="3" id="KW-0574">Periplasm</keyword>
<keyword evidence="7" id="KW-1185">Reference proteome</keyword>
<dbReference type="PANTHER" id="PTHR39210">
    <property type="entry name" value="HEPARIN-SULFATE LYASE"/>
    <property type="match status" value="1"/>
</dbReference>
<evidence type="ECO:0000313" key="7">
    <source>
        <dbReference type="Proteomes" id="UP000645966"/>
    </source>
</evidence>
<dbReference type="PANTHER" id="PTHR39210:SF1">
    <property type="entry name" value="HEPARIN-SULFATE LYASE"/>
    <property type="match status" value="1"/>
</dbReference>
<protein>
    <submittedName>
        <fullName evidence="6">Heparinase II/III family protein</fullName>
    </submittedName>
</protein>
<name>A0A934M816_9CORY</name>
<dbReference type="InterPro" id="IPR008929">
    <property type="entry name" value="Chondroitin_lyas"/>
</dbReference>
<evidence type="ECO:0000256" key="1">
    <source>
        <dbReference type="ARBA" id="ARBA00004418"/>
    </source>
</evidence>
<gene>
    <name evidence="6" type="ORF">JDV75_10310</name>
</gene>
<sequence>MNHRPVAAGATEEPKSPGSFWDFDGGHVTKYVRQLREGMVGIAPDVSIDANIEGAWRLDHSNPTWHFRLHSFGFLNELSNAYIATGDPEIPGAAEHLVAGWQRDCGIPDDTAPWHGHQTALRASALAAAADIGVLDRAKYLELLRVHAAWLAEDEHYDGAWNHGLDQCIALIDVSYVLEDEAFAGTAIDRIVDAIEEYVDDEGVVSEQAVHYAGYMYTRLRLVQQKLACLTVELPPVFERVELIPEFLQWATRPDGHAVPLGDTQSGPWSSLIPELVRTQSTRGGAHRPSGNHRIYRDGWAFYRSGWEGWERGEPAADSLLTVRYGTFRRIHGHRDHTSITWYSSGGTVIEDPGFSGYEDRNQRISEQGESSHNGVVLEGAGRFRWENGSPILRQSTSYFGTEHEPVHSLVVGGISYVEASRIRSIVHVPSRQIVIVHDVVNAKCDVSASTRWLLSPDFTISDSHCDDRQVGFRDGDRELVVRVLQKDVEVEVSGAQDGSAGRIATDLGTFRTCPVIKTGATGREPEMTAVFSLERGLAVEEIGGARMGWSLRFPDGEAVQILRAGDIGLNVEVTRPLLTRKYDHLG</sequence>
<keyword evidence="2" id="KW-0732">Signal</keyword>
<evidence type="ECO:0000256" key="2">
    <source>
        <dbReference type="ARBA" id="ARBA00022729"/>
    </source>
</evidence>
<evidence type="ECO:0000259" key="5">
    <source>
        <dbReference type="Pfam" id="PF07940"/>
    </source>
</evidence>
<dbReference type="Gene3D" id="2.70.98.70">
    <property type="match status" value="1"/>
</dbReference>
<organism evidence="6 7">
    <name type="scientific">Corynebacterium meridianum</name>
    <dbReference type="NCBI Taxonomy" id="2765363"/>
    <lineage>
        <taxon>Bacteria</taxon>
        <taxon>Bacillati</taxon>
        <taxon>Actinomycetota</taxon>
        <taxon>Actinomycetes</taxon>
        <taxon>Mycobacteriales</taxon>
        <taxon>Corynebacteriaceae</taxon>
        <taxon>Corynebacterium</taxon>
    </lineage>
</organism>
<keyword evidence="4" id="KW-0456">Lyase</keyword>
<dbReference type="GO" id="GO:0016829">
    <property type="term" value="F:lyase activity"/>
    <property type="evidence" value="ECO:0007669"/>
    <property type="project" value="UniProtKB-KW"/>
</dbReference>
<dbReference type="RefSeq" id="WP_198739164.1">
    <property type="nucleotide sequence ID" value="NZ_JAEIOS010000015.1"/>
</dbReference>
<dbReference type="SUPFAM" id="SSF48230">
    <property type="entry name" value="Chondroitin AC/alginate lyase"/>
    <property type="match status" value="1"/>
</dbReference>
<dbReference type="Proteomes" id="UP000645966">
    <property type="component" value="Unassembled WGS sequence"/>
</dbReference>
<dbReference type="AlphaFoldDB" id="A0A934M816"/>
<evidence type="ECO:0000313" key="6">
    <source>
        <dbReference type="EMBL" id="MBI8990142.1"/>
    </source>
</evidence>
<dbReference type="GO" id="GO:0042597">
    <property type="term" value="C:periplasmic space"/>
    <property type="evidence" value="ECO:0007669"/>
    <property type="project" value="UniProtKB-SubCell"/>
</dbReference>
<evidence type="ECO:0000256" key="3">
    <source>
        <dbReference type="ARBA" id="ARBA00022764"/>
    </source>
</evidence>
<comment type="caution">
    <text evidence="6">The sequence shown here is derived from an EMBL/GenBank/DDBJ whole genome shotgun (WGS) entry which is preliminary data.</text>
</comment>
<accession>A0A934M816</accession>